<comment type="caution">
    <text evidence="2">The sequence shown here is derived from an EMBL/GenBank/DDBJ whole genome shotgun (WGS) entry which is preliminary data.</text>
</comment>
<dbReference type="Pfam" id="PF21818">
    <property type="entry name" value="DUF6884"/>
    <property type="match status" value="1"/>
</dbReference>
<protein>
    <recommendedName>
        <fullName evidence="1">DUF6884 domain-containing protein</fullName>
    </recommendedName>
</protein>
<evidence type="ECO:0000313" key="3">
    <source>
        <dbReference type="Proteomes" id="UP001160301"/>
    </source>
</evidence>
<gene>
    <name evidence="2" type="ORF">QHF89_35805</name>
</gene>
<sequence length="160" mass="17605">MFTQTKPRAPRVALVGCSVRKLDRGAPAREFYTSALFRAAVAYAEAKCDAVRVVSALYGAVELDAWLEPYDRNLRAFGKRDREGWGVRTVAEVIGGFAVPPLLVVLAGQVYADALVFGAHWHNLPRPEEPLRGVKGCGARVAWLKERTPRQQQIAGVRCS</sequence>
<reference evidence="2 3" key="1">
    <citation type="submission" date="2023-04" db="EMBL/GenBank/DDBJ databases">
        <title>The genome sequence of Polyangium sorediatum DSM14670.</title>
        <authorList>
            <person name="Zhang X."/>
        </authorList>
    </citation>
    <scope>NUCLEOTIDE SEQUENCE [LARGE SCALE GENOMIC DNA]</scope>
    <source>
        <strain evidence="2 3">DSM 14670</strain>
    </source>
</reference>
<evidence type="ECO:0000259" key="1">
    <source>
        <dbReference type="Pfam" id="PF21818"/>
    </source>
</evidence>
<evidence type="ECO:0000313" key="2">
    <source>
        <dbReference type="EMBL" id="MDI1434923.1"/>
    </source>
</evidence>
<dbReference type="EMBL" id="JARZHI010000049">
    <property type="protein sequence ID" value="MDI1434923.1"/>
    <property type="molecule type" value="Genomic_DNA"/>
</dbReference>
<dbReference type="RefSeq" id="WP_136971440.1">
    <property type="nucleotide sequence ID" value="NZ_JARZHI010000049.1"/>
</dbReference>
<dbReference type="Proteomes" id="UP001160301">
    <property type="component" value="Unassembled WGS sequence"/>
</dbReference>
<feature type="domain" description="DUF6884" evidence="1">
    <location>
        <begin position="12"/>
        <end position="146"/>
    </location>
</feature>
<organism evidence="2 3">
    <name type="scientific">Polyangium sorediatum</name>
    <dbReference type="NCBI Taxonomy" id="889274"/>
    <lineage>
        <taxon>Bacteria</taxon>
        <taxon>Pseudomonadati</taxon>
        <taxon>Myxococcota</taxon>
        <taxon>Polyangia</taxon>
        <taxon>Polyangiales</taxon>
        <taxon>Polyangiaceae</taxon>
        <taxon>Polyangium</taxon>
    </lineage>
</organism>
<proteinExistence type="predicted"/>
<keyword evidence="3" id="KW-1185">Reference proteome</keyword>
<name>A0ABT6P2W0_9BACT</name>
<accession>A0ABT6P2W0</accession>
<dbReference type="InterPro" id="IPR049251">
    <property type="entry name" value="DUF6884"/>
</dbReference>